<dbReference type="Gene3D" id="1.10.472.10">
    <property type="entry name" value="Cyclin-like"/>
    <property type="match status" value="1"/>
</dbReference>
<dbReference type="EMBL" id="JADGIZ020000009">
    <property type="protein sequence ID" value="KAL2917884.1"/>
    <property type="molecule type" value="Genomic_DNA"/>
</dbReference>
<reference evidence="2 3" key="1">
    <citation type="submission" date="2023-09" db="EMBL/GenBank/DDBJ databases">
        <title>Pangenome analysis of Batrachochytrium dendrobatidis and related Chytrids.</title>
        <authorList>
            <person name="Yacoub M.N."/>
            <person name="Stajich J.E."/>
            <person name="James T.Y."/>
        </authorList>
    </citation>
    <scope>NUCLEOTIDE SEQUENCE [LARGE SCALE GENOMIC DNA]</scope>
    <source>
        <strain evidence="2 3">JEL0888</strain>
    </source>
</reference>
<dbReference type="SUPFAM" id="SSF47954">
    <property type="entry name" value="Cyclin-like"/>
    <property type="match status" value="1"/>
</dbReference>
<keyword evidence="3" id="KW-1185">Reference proteome</keyword>
<proteinExistence type="predicted"/>
<dbReference type="PANTHER" id="PTHR15615:SF117">
    <property type="entry name" value="PHO85 CYCLIN PHO80"/>
    <property type="match status" value="1"/>
</dbReference>
<sequence>MARPTCCRSSVAHNDRIPLTQGNLTRFHSRAAPGISISDYLRRIVKYAAVERICLMILLIYIDRVCERKPDFTISSLTVHRFIITGITCACKTLCDTYLSNTMYARVGGLTTKELNVLELEFLFLIDWNLNADVERLQKYYVNLVRQHPDFVLVAPPIPPPPVTFAMPAAVPAHQHAAGHAHPHAGFHYAGAHPARGAPYGGAAATVMAHAAAAAGPEGRHHYGGAAAAVAVPAYPRSGSSGGFAAMACSPSSSDTPGLMTPSPVGAGAGSVSE</sequence>
<feature type="region of interest" description="Disordered" evidence="1">
    <location>
        <begin position="251"/>
        <end position="274"/>
    </location>
</feature>
<comment type="caution">
    <text evidence="2">The sequence shown here is derived from an EMBL/GenBank/DDBJ whole genome shotgun (WGS) entry which is preliminary data.</text>
</comment>
<evidence type="ECO:0000256" key="1">
    <source>
        <dbReference type="SAM" id="MobiDB-lite"/>
    </source>
</evidence>
<dbReference type="InterPro" id="IPR013922">
    <property type="entry name" value="Cyclin_PHO80-like"/>
</dbReference>
<dbReference type="InterPro" id="IPR036915">
    <property type="entry name" value="Cyclin-like_sf"/>
</dbReference>
<dbReference type="PANTHER" id="PTHR15615">
    <property type="match status" value="1"/>
</dbReference>
<dbReference type="Pfam" id="PF08613">
    <property type="entry name" value="Cyclin"/>
    <property type="match status" value="1"/>
</dbReference>
<accession>A0ABR4NEJ7</accession>
<dbReference type="Proteomes" id="UP001527925">
    <property type="component" value="Unassembled WGS sequence"/>
</dbReference>
<dbReference type="CDD" id="cd20558">
    <property type="entry name" value="CYCLIN_ScPCL7-like"/>
    <property type="match status" value="1"/>
</dbReference>
<protein>
    <submittedName>
        <fullName evidence="2">Pho80p cyclin</fullName>
    </submittedName>
</protein>
<name>A0ABR4NEJ7_9FUNG</name>
<gene>
    <name evidence="2" type="primary">PHO80_1</name>
    <name evidence="2" type="ORF">HK105_202757</name>
</gene>
<organism evidence="2 3">
    <name type="scientific">Polyrhizophydium stewartii</name>
    <dbReference type="NCBI Taxonomy" id="2732419"/>
    <lineage>
        <taxon>Eukaryota</taxon>
        <taxon>Fungi</taxon>
        <taxon>Fungi incertae sedis</taxon>
        <taxon>Chytridiomycota</taxon>
        <taxon>Chytridiomycota incertae sedis</taxon>
        <taxon>Chytridiomycetes</taxon>
        <taxon>Rhizophydiales</taxon>
        <taxon>Rhizophydiales incertae sedis</taxon>
        <taxon>Polyrhizophydium</taxon>
    </lineage>
</organism>
<evidence type="ECO:0000313" key="3">
    <source>
        <dbReference type="Proteomes" id="UP001527925"/>
    </source>
</evidence>
<evidence type="ECO:0000313" key="2">
    <source>
        <dbReference type="EMBL" id="KAL2917884.1"/>
    </source>
</evidence>